<keyword evidence="1" id="KW-0597">Phosphoprotein</keyword>
<comment type="caution">
    <text evidence="3">The sequence shown here is derived from an EMBL/GenBank/DDBJ whole genome shotgun (WGS) entry which is preliminary data.</text>
</comment>
<gene>
    <name evidence="3" type="ORF">D3230_03780</name>
</gene>
<feature type="modified residue" description="4-aspartylphosphate" evidence="1">
    <location>
        <position position="59"/>
    </location>
</feature>
<name>A0ABS1SGL6_9MICO</name>
<reference evidence="3 4" key="1">
    <citation type="submission" date="2018-09" db="EMBL/GenBank/DDBJ databases">
        <title>Comparative genomics of Leucobacter spp.</title>
        <authorList>
            <person name="Reis A.C."/>
            <person name="Kolvenbach B.A."/>
            <person name="Corvini P.F.X."/>
            <person name="Nunes O.C."/>
        </authorList>
    </citation>
    <scope>NUCLEOTIDE SEQUENCE [LARGE SCALE GENOMIC DNA]</scope>
    <source>
        <strain evidence="3 4">TAN 31504</strain>
    </source>
</reference>
<evidence type="ECO:0000313" key="3">
    <source>
        <dbReference type="EMBL" id="MBL3678423.1"/>
    </source>
</evidence>
<dbReference type="InterPro" id="IPR005471">
    <property type="entry name" value="Tscrpt_reg_IclR_N"/>
</dbReference>
<evidence type="ECO:0000259" key="2">
    <source>
        <dbReference type="PROSITE" id="PS50110"/>
    </source>
</evidence>
<dbReference type="Proteomes" id="UP001645859">
    <property type="component" value="Unassembled WGS sequence"/>
</dbReference>
<dbReference type="RefSeq" id="WP_202343703.1">
    <property type="nucleotide sequence ID" value="NZ_BAAAPI010000002.1"/>
</dbReference>
<dbReference type="SUPFAM" id="SSF46785">
    <property type="entry name" value="Winged helix' DNA-binding domain"/>
    <property type="match status" value="1"/>
</dbReference>
<dbReference type="PANTHER" id="PTHR45526:SF1">
    <property type="entry name" value="TRANSCRIPTIONAL REGULATORY PROTEIN DCUR-RELATED"/>
    <property type="match status" value="1"/>
</dbReference>
<dbReference type="InterPro" id="IPR036390">
    <property type="entry name" value="WH_DNA-bd_sf"/>
</dbReference>
<organism evidence="3 4">
    <name type="scientific">Leucobacter chromiireducens subsp. solipictus</name>
    <dbReference type="NCBI Taxonomy" id="398235"/>
    <lineage>
        <taxon>Bacteria</taxon>
        <taxon>Bacillati</taxon>
        <taxon>Actinomycetota</taxon>
        <taxon>Actinomycetes</taxon>
        <taxon>Micrococcales</taxon>
        <taxon>Microbacteriaceae</taxon>
        <taxon>Leucobacter</taxon>
    </lineage>
</organism>
<dbReference type="PANTHER" id="PTHR45526">
    <property type="entry name" value="TRANSCRIPTIONAL REGULATORY PROTEIN DPIA"/>
    <property type="match status" value="1"/>
</dbReference>
<sequence length="252" mass="26661">MTAGAEIRVLVVDDDPGARVLHSRFLDGAPGFTLLAAVATGRAAVEYGLSGDVDLILLDMRLPDISGVEVLHQLRAAAEPSPDVLVISSSQDRVTVRQALAGQVIGYLVKPFTAEALQARLAVYRGEHTRRAIDLGARAAVRDVPLAQGEIDRLLSTGRSATVAEAAGRPAQGLGHLPKGISAVTLERVVAALDPVVPLTVAELAAASHISVPTARRYLDHLIRRGVIDIAHRYGKRGRPEVLYRLVPAPAA</sequence>
<dbReference type="InterPro" id="IPR036388">
    <property type="entry name" value="WH-like_DNA-bd_sf"/>
</dbReference>
<evidence type="ECO:0000256" key="1">
    <source>
        <dbReference type="PROSITE-ProRule" id="PRU00169"/>
    </source>
</evidence>
<dbReference type="SMART" id="SM00448">
    <property type="entry name" value="REC"/>
    <property type="match status" value="1"/>
</dbReference>
<dbReference type="Pfam" id="PF00072">
    <property type="entry name" value="Response_reg"/>
    <property type="match status" value="1"/>
</dbReference>
<evidence type="ECO:0000313" key="4">
    <source>
        <dbReference type="Proteomes" id="UP001645859"/>
    </source>
</evidence>
<keyword evidence="4" id="KW-1185">Reference proteome</keyword>
<dbReference type="SUPFAM" id="SSF52172">
    <property type="entry name" value="CheY-like"/>
    <property type="match status" value="1"/>
</dbReference>
<dbReference type="EMBL" id="QYAC01000002">
    <property type="protein sequence ID" value="MBL3678423.1"/>
    <property type="molecule type" value="Genomic_DNA"/>
</dbReference>
<proteinExistence type="predicted"/>
<protein>
    <submittedName>
        <fullName evidence="3">Response regulator</fullName>
    </submittedName>
</protein>
<dbReference type="Pfam" id="PF09339">
    <property type="entry name" value="HTH_IclR"/>
    <property type="match status" value="1"/>
</dbReference>
<dbReference type="Gene3D" id="3.40.50.2300">
    <property type="match status" value="1"/>
</dbReference>
<dbReference type="InterPro" id="IPR001789">
    <property type="entry name" value="Sig_transdc_resp-reg_receiver"/>
</dbReference>
<accession>A0ABS1SGL6</accession>
<dbReference type="PROSITE" id="PS50110">
    <property type="entry name" value="RESPONSE_REGULATORY"/>
    <property type="match status" value="1"/>
</dbReference>
<dbReference type="InterPro" id="IPR011006">
    <property type="entry name" value="CheY-like_superfamily"/>
</dbReference>
<feature type="domain" description="Response regulatory" evidence="2">
    <location>
        <begin position="8"/>
        <end position="125"/>
    </location>
</feature>
<dbReference type="Gene3D" id="1.10.10.10">
    <property type="entry name" value="Winged helix-like DNA-binding domain superfamily/Winged helix DNA-binding domain"/>
    <property type="match status" value="1"/>
</dbReference>
<dbReference type="InterPro" id="IPR051271">
    <property type="entry name" value="2C-system_Tx_regulators"/>
</dbReference>